<proteinExistence type="predicted"/>
<organism evidence="1">
    <name type="scientific">Desertifilum tharense IPPAS B-1220</name>
    <dbReference type="NCBI Taxonomy" id="1781255"/>
    <lineage>
        <taxon>Bacteria</taxon>
        <taxon>Bacillati</taxon>
        <taxon>Cyanobacteriota</taxon>
        <taxon>Cyanophyceae</taxon>
        <taxon>Desertifilales</taxon>
        <taxon>Desertifilaceae</taxon>
        <taxon>Desertifilum</taxon>
    </lineage>
</organism>
<dbReference type="STRING" id="1781255.BH720_01070"/>
<protein>
    <submittedName>
        <fullName evidence="1">Uncharacterized protein</fullName>
    </submittedName>
</protein>
<reference evidence="1" key="1">
    <citation type="submission" date="2016-09" db="EMBL/GenBank/DDBJ databases">
        <title>Draft genome of thermotolerant cyanobacterium Desertifilum sp. strain IPPAS B-1220.</title>
        <authorList>
            <person name="Sinetova M.A."/>
            <person name="Bolakhan K."/>
            <person name="Zayadan B.K."/>
            <person name="Mironov K.S."/>
            <person name="Ustinova V."/>
            <person name="Kupriyanova E.V."/>
            <person name="Sidorov R.A."/>
            <person name="Skrypnik A.N."/>
            <person name="Gogoleva N.E."/>
            <person name="Gogolev Y.V."/>
            <person name="Los D.A."/>
        </authorList>
    </citation>
    <scope>NUCLEOTIDE SEQUENCE [LARGE SCALE GENOMIC DNA]</scope>
    <source>
        <strain evidence="1">IPPAS B-1220</strain>
    </source>
</reference>
<name>A0A1E5QQU9_9CYAN</name>
<dbReference type="EMBL" id="MJGC01000016">
    <property type="protein sequence ID" value="OEJ77055.1"/>
    <property type="molecule type" value="Genomic_DNA"/>
</dbReference>
<sequence>MLDMSQSLQEWSEDNQARRRVLEFLTLDIQNSPQWIEDLLDKITALETQTLPAWQRTGNAFHLSLSPEQAAIEDLGDEDSETQSLPLNEFKQAVILWQQQTQSDP</sequence>
<accession>A0A1E5QQU9</accession>
<gene>
    <name evidence="1" type="ORF">BH720_01070</name>
</gene>
<evidence type="ECO:0000313" key="1">
    <source>
        <dbReference type="EMBL" id="OEJ77055.1"/>
    </source>
</evidence>
<comment type="caution">
    <text evidence="1">The sequence shown here is derived from an EMBL/GenBank/DDBJ whole genome shotgun (WGS) entry which is preliminary data.</text>
</comment>
<dbReference type="AlphaFoldDB" id="A0A1E5QQU9"/>